<dbReference type="Gene3D" id="1.10.510.10">
    <property type="entry name" value="Transferase(Phosphotransferase) domain 1"/>
    <property type="match status" value="1"/>
</dbReference>
<feature type="domain" description="Protein kinase" evidence="5">
    <location>
        <begin position="28"/>
        <end position="281"/>
    </location>
</feature>
<evidence type="ECO:0000313" key="6">
    <source>
        <dbReference type="EMBL" id="QDT02917.1"/>
    </source>
</evidence>
<dbReference type="SMART" id="SM00220">
    <property type="entry name" value="S_TKc"/>
    <property type="match status" value="1"/>
</dbReference>
<keyword evidence="2" id="KW-0547">Nucleotide-binding</keyword>
<dbReference type="EMBL" id="CP036525">
    <property type="protein sequence ID" value="QDT02917.1"/>
    <property type="molecule type" value="Genomic_DNA"/>
</dbReference>
<dbReference type="InterPro" id="IPR011009">
    <property type="entry name" value="Kinase-like_dom_sf"/>
</dbReference>
<dbReference type="KEGG" id="rlc:K227x_12960"/>
<dbReference type="AlphaFoldDB" id="A0A517N700"/>
<dbReference type="GO" id="GO:0004674">
    <property type="term" value="F:protein serine/threonine kinase activity"/>
    <property type="evidence" value="ECO:0007669"/>
    <property type="project" value="UniProtKB-EC"/>
</dbReference>
<evidence type="ECO:0000256" key="2">
    <source>
        <dbReference type="ARBA" id="ARBA00022741"/>
    </source>
</evidence>
<dbReference type="EC" id="2.7.11.1" evidence="6"/>
<evidence type="ECO:0000259" key="5">
    <source>
        <dbReference type="PROSITE" id="PS50011"/>
    </source>
</evidence>
<sequence>MTNVSPMRSQTTAAATTSSTSPTILGIWRVGKSLHQTATTELSLAQPADASGSPRWDYVIKRSTGTDIESRRQITQFVAAASSIVHPNLVAVLDASNSSTSPYLVMPRLDGVTMQSHLDASELKPLPVALWLVRQVAQALESLHGSGWVHGDVKPENIIVGSRGHVTLVDLGFASRIHTVTPTQFRGTPAYAAPETLAGNHAALPAADVFSMGRMLWQWLTHTHPASRSTLEPIADLVEAMVAEDPADRPSAGRIARKLLKLEIETLGQHIGPEEGVRRAA</sequence>
<dbReference type="PANTHER" id="PTHR43289">
    <property type="entry name" value="MITOGEN-ACTIVATED PROTEIN KINASE KINASE KINASE 20-RELATED"/>
    <property type="match status" value="1"/>
</dbReference>
<keyword evidence="7" id="KW-1185">Reference proteome</keyword>
<dbReference type="GO" id="GO:0005524">
    <property type="term" value="F:ATP binding"/>
    <property type="evidence" value="ECO:0007669"/>
    <property type="project" value="UniProtKB-KW"/>
</dbReference>
<dbReference type="Proteomes" id="UP000318538">
    <property type="component" value="Chromosome"/>
</dbReference>
<keyword evidence="1 6" id="KW-0808">Transferase</keyword>
<dbReference type="Pfam" id="PF00069">
    <property type="entry name" value="Pkinase"/>
    <property type="match status" value="1"/>
</dbReference>
<proteinExistence type="predicted"/>
<evidence type="ECO:0000256" key="4">
    <source>
        <dbReference type="ARBA" id="ARBA00022840"/>
    </source>
</evidence>
<reference evidence="6 7" key="1">
    <citation type="submission" date="2019-02" db="EMBL/GenBank/DDBJ databases">
        <title>Deep-cultivation of Planctomycetes and their phenomic and genomic characterization uncovers novel biology.</title>
        <authorList>
            <person name="Wiegand S."/>
            <person name="Jogler M."/>
            <person name="Boedeker C."/>
            <person name="Pinto D."/>
            <person name="Vollmers J."/>
            <person name="Rivas-Marin E."/>
            <person name="Kohn T."/>
            <person name="Peeters S.H."/>
            <person name="Heuer A."/>
            <person name="Rast P."/>
            <person name="Oberbeckmann S."/>
            <person name="Bunk B."/>
            <person name="Jeske O."/>
            <person name="Meyerdierks A."/>
            <person name="Storesund J.E."/>
            <person name="Kallscheuer N."/>
            <person name="Luecker S."/>
            <person name="Lage O.M."/>
            <person name="Pohl T."/>
            <person name="Merkel B.J."/>
            <person name="Hornburger P."/>
            <person name="Mueller R.-W."/>
            <person name="Bruemmer F."/>
            <person name="Labrenz M."/>
            <person name="Spormann A.M."/>
            <person name="Op den Camp H."/>
            <person name="Overmann J."/>
            <person name="Amann R."/>
            <person name="Jetten M.S.M."/>
            <person name="Mascher T."/>
            <person name="Medema M.H."/>
            <person name="Devos D.P."/>
            <person name="Kaster A.-K."/>
            <person name="Ovreas L."/>
            <person name="Rohde M."/>
            <person name="Galperin M.Y."/>
            <person name="Jogler C."/>
        </authorList>
    </citation>
    <scope>NUCLEOTIDE SEQUENCE [LARGE SCALE GENOMIC DNA]</scope>
    <source>
        <strain evidence="6 7">K22_7</strain>
    </source>
</reference>
<keyword evidence="4" id="KW-0067">ATP-binding</keyword>
<evidence type="ECO:0000313" key="7">
    <source>
        <dbReference type="Proteomes" id="UP000318538"/>
    </source>
</evidence>
<dbReference type="PANTHER" id="PTHR43289:SF6">
    <property type="entry name" value="SERINE_THREONINE-PROTEIN KINASE NEKL-3"/>
    <property type="match status" value="1"/>
</dbReference>
<dbReference type="PROSITE" id="PS50011">
    <property type="entry name" value="PROTEIN_KINASE_DOM"/>
    <property type="match status" value="1"/>
</dbReference>
<dbReference type="InterPro" id="IPR000719">
    <property type="entry name" value="Prot_kinase_dom"/>
</dbReference>
<protein>
    <submittedName>
        <fullName evidence="6">Serine/threonine-protein kinase PK-1</fullName>
        <ecNumber evidence="6">2.7.11.1</ecNumber>
    </submittedName>
</protein>
<name>A0A517N700_9BACT</name>
<evidence type="ECO:0000256" key="1">
    <source>
        <dbReference type="ARBA" id="ARBA00022679"/>
    </source>
</evidence>
<evidence type="ECO:0000256" key="3">
    <source>
        <dbReference type="ARBA" id="ARBA00022777"/>
    </source>
</evidence>
<gene>
    <name evidence="6" type="primary">spk1</name>
    <name evidence="6" type="ORF">K227x_12960</name>
</gene>
<organism evidence="6 7">
    <name type="scientific">Rubripirellula lacrimiformis</name>
    <dbReference type="NCBI Taxonomy" id="1930273"/>
    <lineage>
        <taxon>Bacteria</taxon>
        <taxon>Pseudomonadati</taxon>
        <taxon>Planctomycetota</taxon>
        <taxon>Planctomycetia</taxon>
        <taxon>Pirellulales</taxon>
        <taxon>Pirellulaceae</taxon>
        <taxon>Rubripirellula</taxon>
    </lineage>
</organism>
<dbReference type="SUPFAM" id="SSF56112">
    <property type="entry name" value="Protein kinase-like (PK-like)"/>
    <property type="match status" value="1"/>
</dbReference>
<keyword evidence="3 6" id="KW-0418">Kinase</keyword>
<accession>A0A517N700</accession>